<organism evidence="13 14">
    <name type="scientific">Scyliorhinus torazame</name>
    <name type="common">Cloudy catshark</name>
    <name type="synonym">Catulus torazame</name>
    <dbReference type="NCBI Taxonomy" id="75743"/>
    <lineage>
        <taxon>Eukaryota</taxon>
        <taxon>Metazoa</taxon>
        <taxon>Chordata</taxon>
        <taxon>Craniata</taxon>
        <taxon>Vertebrata</taxon>
        <taxon>Chondrichthyes</taxon>
        <taxon>Elasmobranchii</taxon>
        <taxon>Galeomorphii</taxon>
        <taxon>Galeoidea</taxon>
        <taxon>Carcharhiniformes</taxon>
        <taxon>Scyliorhinidae</taxon>
        <taxon>Scyliorhinus</taxon>
    </lineage>
</organism>
<dbReference type="Proteomes" id="UP000288216">
    <property type="component" value="Unassembled WGS sequence"/>
</dbReference>
<protein>
    <recommendedName>
        <fullName evidence="12">Cadherin domain-containing protein</fullName>
    </recommendedName>
</protein>
<dbReference type="GO" id="GO:0005509">
    <property type="term" value="F:calcium ion binding"/>
    <property type="evidence" value="ECO:0007669"/>
    <property type="project" value="UniProtKB-UniRule"/>
</dbReference>
<feature type="domain" description="Cadherin" evidence="12">
    <location>
        <begin position="575"/>
        <end position="694"/>
    </location>
</feature>
<evidence type="ECO:0000256" key="1">
    <source>
        <dbReference type="ARBA" id="ARBA00004167"/>
    </source>
</evidence>
<evidence type="ECO:0000256" key="2">
    <source>
        <dbReference type="ARBA" id="ARBA00022692"/>
    </source>
</evidence>
<dbReference type="STRING" id="75743.A0A401PLK2"/>
<evidence type="ECO:0000256" key="5">
    <source>
        <dbReference type="ARBA" id="ARBA00022989"/>
    </source>
</evidence>
<evidence type="ECO:0000256" key="7">
    <source>
        <dbReference type="ARBA" id="ARBA00023180"/>
    </source>
</evidence>
<accession>A0A401PLK2</accession>
<keyword evidence="7" id="KW-0325">Glycoprotein</keyword>
<dbReference type="PROSITE" id="PS50268">
    <property type="entry name" value="CADHERIN_2"/>
    <property type="match status" value="7"/>
</dbReference>
<dbReference type="SMART" id="SM00112">
    <property type="entry name" value="CA"/>
    <property type="match status" value="7"/>
</dbReference>
<dbReference type="InterPro" id="IPR002126">
    <property type="entry name" value="Cadherin-like_dom"/>
</dbReference>
<dbReference type="PRINTS" id="PR00205">
    <property type="entry name" value="CADHERIN"/>
</dbReference>
<dbReference type="GO" id="GO:0005886">
    <property type="term" value="C:plasma membrane"/>
    <property type="evidence" value="ECO:0007669"/>
    <property type="project" value="InterPro"/>
</dbReference>
<dbReference type="InterPro" id="IPR015919">
    <property type="entry name" value="Cadherin-like_sf"/>
</dbReference>
<keyword evidence="11" id="KW-0732">Signal</keyword>
<evidence type="ECO:0000256" key="11">
    <source>
        <dbReference type="SAM" id="SignalP"/>
    </source>
</evidence>
<evidence type="ECO:0000256" key="10">
    <source>
        <dbReference type="SAM" id="Phobius"/>
    </source>
</evidence>
<feature type="chain" id="PRO_5019349755" description="Cadherin domain-containing protein" evidence="11">
    <location>
        <begin position="17"/>
        <end position="1087"/>
    </location>
</feature>
<evidence type="ECO:0000256" key="6">
    <source>
        <dbReference type="ARBA" id="ARBA00023136"/>
    </source>
</evidence>
<evidence type="ECO:0000256" key="8">
    <source>
        <dbReference type="PROSITE-ProRule" id="PRU00043"/>
    </source>
</evidence>
<dbReference type="Pfam" id="PF00028">
    <property type="entry name" value="Cadherin"/>
    <property type="match status" value="5"/>
</dbReference>
<evidence type="ECO:0000313" key="13">
    <source>
        <dbReference type="EMBL" id="GCB74016.1"/>
    </source>
</evidence>
<dbReference type="OrthoDB" id="6491773at2759"/>
<dbReference type="Gene3D" id="2.60.40.60">
    <property type="entry name" value="Cadherins"/>
    <property type="match status" value="7"/>
</dbReference>
<feature type="compositionally biased region" description="Basic and acidic residues" evidence="9">
    <location>
        <begin position="1050"/>
        <end position="1069"/>
    </location>
</feature>
<dbReference type="InterPro" id="IPR020894">
    <property type="entry name" value="Cadherin_CS"/>
</dbReference>
<evidence type="ECO:0000256" key="9">
    <source>
        <dbReference type="SAM" id="MobiDB-lite"/>
    </source>
</evidence>
<feature type="region of interest" description="Disordered" evidence="9">
    <location>
        <begin position="1050"/>
        <end position="1073"/>
    </location>
</feature>
<comment type="caution">
    <text evidence="13">The sequence shown here is derived from an EMBL/GenBank/DDBJ whole genome shotgun (WGS) entry which is preliminary data.</text>
</comment>
<feature type="domain" description="Cadherin" evidence="12">
    <location>
        <begin position="457"/>
        <end position="573"/>
    </location>
</feature>
<feature type="domain" description="Cadherin" evidence="12">
    <location>
        <begin position="696"/>
        <end position="824"/>
    </location>
</feature>
<dbReference type="PANTHER" id="PTHR24028">
    <property type="entry name" value="CADHERIN-87A"/>
    <property type="match status" value="1"/>
</dbReference>
<dbReference type="PROSITE" id="PS00232">
    <property type="entry name" value="CADHERIN_1"/>
    <property type="match status" value="3"/>
</dbReference>
<gene>
    <name evidence="13" type="ORF">scyTo_0003100</name>
</gene>
<feature type="domain" description="Cadherin" evidence="12">
    <location>
        <begin position="121"/>
        <end position="233"/>
    </location>
</feature>
<proteinExistence type="predicted"/>
<dbReference type="PANTHER" id="PTHR24028:SF328">
    <property type="entry name" value="CADHERIN-3"/>
    <property type="match status" value="1"/>
</dbReference>
<reference evidence="13 14" key="1">
    <citation type="journal article" date="2018" name="Nat. Ecol. Evol.">
        <title>Shark genomes provide insights into elasmobranch evolution and the origin of vertebrates.</title>
        <authorList>
            <person name="Hara Y"/>
            <person name="Yamaguchi K"/>
            <person name="Onimaru K"/>
            <person name="Kadota M"/>
            <person name="Koyanagi M"/>
            <person name="Keeley SD"/>
            <person name="Tatsumi K"/>
            <person name="Tanaka K"/>
            <person name="Motone F"/>
            <person name="Kageyama Y"/>
            <person name="Nozu R"/>
            <person name="Adachi N"/>
            <person name="Nishimura O"/>
            <person name="Nakagawa R"/>
            <person name="Tanegashima C"/>
            <person name="Kiyatake I"/>
            <person name="Matsumoto R"/>
            <person name="Murakumo K"/>
            <person name="Nishida K"/>
            <person name="Terakita A"/>
            <person name="Kuratani S"/>
            <person name="Sato K"/>
            <person name="Hyodo S Kuraku.S."/>
        </authorList>
    </citation>
    <scope>NUCLEOTIDE SEQUENCE [LARGE SCALE GENOMIC DNA]</scope>
</reference>
<feature type="transmembrane region" description="Helical" evidence="10">
    <location>
        <begin position="921"/>
        <end position="945"/>
    </location>
</feature>
<name>A0A401PLK2_SCYTO</name>
<keyword evidence="2 10" id="KW-0812">Transmembrane</keyword>
<evidence type="ECO:0000256" key="3">
    <source>
        <dbReference type="ARBA" id="ARBA00022737"/>
    </source>
</evidence>
<evidence type="ECO:0000313" key="14">
    <source>
        <dbReference type="Proteomes" id="UP000288216"/>
    </source>
</evidence>
<sequence length="1087" mass="118918">MCSLLLVLSLFLKASAQSTPEFASNMSVVYVAEDTMKGAEAYKLLAFDKDNDLLTYSMSGADSIFFKLNETTGIVTVARTLDRETRAILQVTIGVTDGSNPNEMEQTIILEDANDNPPVFLSASYTGSVYENETEGATLFTVKAVDSDLGAAGAVRYKIVEVLPGAPTLFGIQQNGSVILNGTLSYAEKSTYYQLKIEASDHGGMYLGKYVIRKNFAFAFINVEDVPDRNPIFLNIPYQTTVPENSSVGTTVFQVLATDGDQGIKDEITYSIQRQTNSSKLQHLFNIDARSGDIYVSGFLNREELLDFNTVVELQVTAKEQHLDINGAVASAVTSVSITVTDINDNTPAFYNCNLDFCNFTEGAKVNSFKTSIPEHISAGVPIESLTIVARDPDQGMNGTFILFLHGEGASIFTVHPQDIKNMGMVQIIVRNSSAIDYEQRHDINITDENDNSPVFTKSVYNASVVEHTLGAFVTLVKASDNDATEINNRVIYRIETGSTGTFLIRTMLINKIDPKQYQGNITVDPTIALDYDKGPKSYTLGISASDSGFPSKSASATVYVSVLDMNDETPVLDPDSLKDLDVMENNTQLGIVRNITASDIDTNHSLIYQLVSVVCLKSKIIDARPNAPCRYWFGLYDNGSLYVNESSVIDYEVYDQADITIRVTDLYTEKNNPSTTGKLTINIVDVNDNVPVFLAFERVSVIVPELAPISAEVATVKASDNDTGKNAEINFVVTKVLFIFSDGQENKLPDVFEASRATLVGGEYTATIKIKSSLDKTLRGQYKVTIEARDGGKPTLSATRDLNLITVDESYKTRLEFGVTPDEVQRNMNEIIAILREATYSNPYVAGVNAVSNEKVQRLARNTAKAIMEVYFVYNNGTAIPPENINSILQFNPEAVKELIDIGLLNIKEPAEPIDTARPLLFTIGGLVAAFILLVAIMITIVVCSRQSYERKIKSITAMNTAKTITVDALQNGPVVPGTNKYTSEGANPVWNTNIEVSADLGFEDANSDRVSINSLDVNIVDGMQETPTRKLNVEMAEQTINSHPVDEKTKPLSVALDDHDNNKEKTSGETGNGIYNKAILNSTDI</sequence>
<dbReference type="EMBL" id="BFAA01000822">
    <property type="protein sequence ID" value="GCB74016.1"/>
    <property type="molecule type" value="Genomic_DNA"/>
</dbReference>
<feature type="domain" description="Cadherin" evidence="12">
    <location>
        <begin position="23"/>
        <end position="120"/>
    </location>
</feature>
<dbReference type="GO" id="GO:0007156">
    <property type="term" value="P:homophilic cell adhesion via plasma membrane adhesion molecules"/>
    <property type="evidence" value="ECO:0007669"/>
    <property type="project" value="InterPro"/>
</dbReference>
<dbReference type="CDD" id="cd11304">
    <property type="entry name" value="Cadherin_repeat"/>
    <property type="match status" value="6"/>
</dbReference>
<dbReference type="FunFam" id="2.60.40.60:FF:000168">
    <property type="entry name" value="Cadherin-related family member 2"/>
    <property type="match status" value="1"/>
</dbReference>
<evidence type="ECO:0000256" key="4">
    <source>
        <dbReference type="ARBA" id="ARBA00022837"/>
    </source>
</evidence>
<keyword evidence="6 10" id="KW-0472">Membrane</keyword>
<dbReference type="InterPro" id="IPR050174">
    <property type="entry name" value="Protocadherin/Cadherin-CA"/>
</dbReference>
<evidence type="ECO:0000259" key="12">
    <source>
        <dbReference type="PROSITE" id="PS50268"/>
    </source>
</evidence>
<keyword evidence="3" id="KW-0677">Repeat</keyword>
<comment type="subcellular location">
    <subcellularLocation>
        <location evidence="1">Membrane</location>
        <topology evidence="1">Single-pass membrane protein</topology>
    </subcellularLocation>
</comment>
<dbReference type="AlphaFoldDB" id="A0A401PLK2"/>
<feature type="domain" description="Cadherin" evidence="12">
    <location>
        <begin position="365"/>
        <end position="456"/>
    </location>
</feature>
<dbReference type="SUPFAM" id="SSF49313">
    <property type="entry name" value="Cadherin-like"/>
    <property type="match status" value="7"/>
</dbReference>
<keyword evidence="14" id="KW-1185">Reference proteome</keyword>
<keyword evidence="4 8" id="KW-0106">Calcium</keyword>
<feature type="domain" description="Cadherin" evidence="12">
    <location>
        <begin position="234"/>
        <end position="350"/>
    </location>
</feature>
<dbReference type="FunFam" id="2.60.40.60:FF:000252">
    <property type="entry name" value="Cadherin related family member 2"/>
    <property type="match status" value="1"/>
</dbReference>
<keyword evidence="5 10" id="KW-1133">Transmembrane helix</keyword>
<feature type="signal peptide" evidence="11">
    <location>
        <begin position="1"/>
        <end position="16"/>
    </location>
</feature>